<evidence type="ECO:0000313" key="14">
    <source>
        <dbReference type="Proteomes" id="UP000524404"/>
    </source>
</evidence>
<evidence type="ECO:0000256" key="2">
    <source>
        <dbReference type="ARBA" id="ARBA00001941"/>
    </source>
</evidence>
<dbReference type="PANTHER" id="PTHR31120">
    <property type="entry name" value="METALLOPROTEASE TIKI"/>
    <property type="match status" value="1"/>
</dbReference>
<evidence type="ECO:0000256" key="3">
    <source>
        <dbReference type="ARBA" id="ARBA00004479"/>
    </source>
</evidence>
<dbReference type="InterPro" id="IPR040230">
    <property type="entry name" value="TIKI1/2-like"/>
</dbReference>
<protein>
    <submittedName>
        <fullName evidence="13">Uncharacterized protein YbaP (TraB family)</fullName>
    </submittedName>
</protein>
<keyword evidence="4" id="KW-0645">Protease</keyword>
<dbReference type="CDD" id="cd14789">
    <property type="entry name" value="Tiki"/>
    <property type="match status" value="1"/>
</dbReference>
<evidence type="ECO:0000256" key="5">
    <source>
        <dbReference type="ARBA" id="ARBA00022692"/>
    </source>
</evidence>
<gene>
    <name evidence="13" type="ORF">HNP25_000731</name>
</gene>
<dbReference type="GO" id="GO:0006508">
    <property type="term" value="P:proteolysis"/>
    <property type="evidence" value="ECO:0007669"/>
    <property type="project" value="UniProtKB-KW"/>
</dbReference>
<comment type="subcellular location">
    <subcellularLocation>
        <location evidence="3">Membrane</location>
        <topology evidence="3">Single-pass type I membrane protein</topology>
    </subcellularLocation>
</comment>
<dbReference type="PANTHER" id="PTHR31120:SF6">
    <property type="entry name" value="METALLOPROTEASE TIKI HOMOLOG"/>
    <property type="match status" value="1"/>
</dbReference>
<keyword evidence="12" id="KW-0325">Glycoprotein</keyword>
<evidence type="ECO:0000256" key="8">
    <source>
        <dbReference type="ARBA" id="ARBA00022801"/>
    </source>
</evidence>
<comment type="cofactor">
    <cofactor evidence="1">
        <name>Mn(2+)</name>
        <dbReference type="ChEBI" id="CHEBI:29035"/>
    </cofactor>
</comment>
<dbReference type="GO" id="GO:0046872">
    <property type="term" value="F:metal ion binding"/>
    <property type="evidence" value="ECO:0007669"/>
    <property type="project" value="UniProtKB-KW"/>
</dbReference>
<evidence type="ECO:0000256" key="12">
    <source>
        <dbReference type="ARBA" id="ARBA00023180"/>
    </source>
</evidence>
<evidence type="ECO:0000313" key="13">
    <source>
        <dbReference type="EMBL" id="MBB6002082.1"/>
    </source>
</evidence>
<reference evidence="13 14" key="1">
    <citation type="submission" date="2020-08" db="EMBL/GenBank/DDBJ databases">
        <title>Functional genomics of gut bacteria from endangered species of beetles.</title>
        <authorList>
            <person name="Carlos-Shanley C."/>
        </authorList>
    </citation>
    <scope>NUCLEOTIDE SEQUENCE [LARGE SCALE GENOMIC DNA]</scope>
    <source>
        <strain evidence="13 14">S00070</strain>
    </source>
</reference>
<organism evidence="13 14">
    <name type="scientific">Arcicella rosea</name>
    <dbReference type="NCBI Taxonomy" id="502909"/>
    <lineage>
        <taxon>Bacteria</taxon>
        <taxon>Pseudomonadati</taxon>
        <taxon>Bacteroidota</taxon>
        <taxon>Cytophagia</taxon>
        <taxon>Cytophagales</taxon>
        <taxon>Flectobacillaceae</taxon>
        <taxon>Arcicella</taxon>
    </lineage>
</organism>
<keyword evidence="6" id="KW-0479">Metal-binding</keyword>
<keyword evidence="11" id="KW-0472">Membrane</keyword>
<keyword evidence="8" id="KW-0378">Hydrolase</keyword>
<evidence type="ECO:0000256" key="6">
    <source>
        <dbReference type="ARBA" id="ARBA00022723"/>
    </source>
</evidence>
<dbReference type="Proteomes" id="UP000524404">
    <property type="component" value="Unassembled WGS sequence"/>
</dbReference>
<evidence type="ECO:0000256" key="10">
    <source>
        <dbReference type="ARBA" id="ARBA00023049"/>
    </source>
</evidence>
<dbReference type="AlphaFoldDB" id="A0A841EFK7"/>
<keyword evidence="5" id="KW-0812">Transmembrane</keyword>
<comment type="caution">
    <text evidence="13">The sequence shown here is derived from an EMBL/GenBank/DDBJ whole genome shotgun (WGS) entry which is preliminary data.</text>
</comment>
<keyword evidence="10" id="KW-0482">Metalloprotease</keyword>
<comment type="cofactor">
    <cofactor evidence="2">
        <name>Co(2+)</name>
        <dbReference type="ChEBI" id="CHEBI:48828"/>
    </cofactor>
</comment>
<evidence type="ECO:0000256" key="7">
    <source>
        <dbReference type="ARBA" id="ARBA00022729"/>
    </source>
</evidence>
<dbReference type="GO" id="GO:0016020">
    <property type="term" value="C:membrane"/>
    <property type="evidence" value="ECO:0007669"/>
    <property type="project" value="UniProtKB-SubCell"/>
</dbReference>
<dbReference type="Pfam" id="PF01963">
    <property type="entry name" value="TraB_PrgY_gumN"/>
    <property type="match status" value="1"/>
</dbReference>
<sequence>MANPIKFFTISLIFSFLYFGKIYGQKDEKSLLYEISGNGLSQPSYVFGTIHAICKDDFFLPEVVKSKFSVAQQIYLEIDMDDPSMMTEMQKHMMLPDGKTLKTIMSEPDYQKVAKFFKDSLKTNIAFMDGMKPFILSSMTIPSMLGCPMQGYEEVFVKMAQEQKKEVKGLELVKEQFDALDNMGMEKQAQLMLVKMVDNWAEGKKEFKKLVADYKKQDVEAILKDMTNSPTADTAFEKDLLENRNLNWIPRMSTIMKEKPTFFGVGAGHLGGEKGVIALLKKQGYTVKAVK</sequence>
<dbReference type="GO" id="GO:0030178">
    <property type="term" value="P:negative regulation of Wnt signaling pathway"/>
    <property type="evidence" value="ECO:0007669"/>
    <property type="project" value="InterPro"/>
</dbReference>
<evidence type="ECO:0000256" key="4">
    <source>
        <dbReference type="ARBA" id="ARBA00022670"/>
    </source>
</evidence>
<dbReference type="InterPro" id="IPR002816">
    <property type="entry name" value="TraB/PrgY/GumN_fam"/>
</dbReference>
<keyword evidence="7" id="KW-0732">Signal</keyword>
<proteinExistence type="predicted"/>
<evidence type="ECO:0000256" key="11">
    <source>
        <dbReference type="ARBA" id="ARBA00023136"/>
    </source>
</evidence>
<evidence type="ECO:0000256" key="9">
    <source>
        <dbReference type="ARBA" id="ARBA00022989"/>
    </source>
</evidence>
<dbReference type="EMBL" id="JACHKT010000003">
    <property type="protein sequence ID" value="MBB6002082.1"/>
    <property type="molecule type" value="Genomic_DNA"/>
</dbReference>
<keyword evidence="9" id="KW-1133">Transmembrane helix</keyword>
<accession>A0A841EFK7</accession>
<dbReference type="RefSeq" id="WP_184130410.1">
    <property type="nucleotide sequence ID" value="NZ_JACHKT010000003.1"/>
</dbReference>
<keyword evidence="14" id="KW-1185">Reference proteome</keyword>
<dbReference type="GO" id="GO:0004222">
    <property type="term" value="F:metalloendopeptidase activity"/>
    <property type="evidence" value="ECO:0007669"/>
    <property type="project" value="TreeGrafter"/>
</dbReference>
<name>A0A841EFK7_9BACT</name>
<evidence type="ECO:0000256" key="1">
    <source>
        <dbReference type="ARBA" id="ARBA00001936"/>
    </source>
</evidence>